<feature type="chain" id="PRO_5002243187" description="SMP-30/Gluconolactonase/LRE-like region domain-containing protein" evidence="1">
    <location>
        <begin position="20"/>
        <end position="232"/>
    </location>
</feature>
<dbReference type="InterPro" id="IPR011042">
    <property type="entry name" value="6-blade_b-propeller_TolB-like"/>
</dbReference>
<dbReference type="HOGENOM" id="CLU_1194775_0_0_1"/>
<dbReference type="EMBL" id="KN846997">
    <property type="protein sequence ID" value="KIW88920.1"/>
    <property type="molecule type" value="Genomic_DNA"/>
</dbReference>
<dbReference type="OrthoDB" id="7776143at2759"/>
<gene>
    <name evidence="2" type="ORF">Z519_10404</name>
</gene>
<keyword evidence="1" id="KW-0732">Signal</keyword>
<name>A0A0D2HDF5_CLAB1</name>
<dbReference type="GeneID" id="27703332"/>
<dbReference type="Proteomes" id="UP000053789">
    <property type="component" value="Unassembled WGS sequence"/>
</dbReference>
<dbReference type="AlphaFoldDB" id="A0A0D2HDF5"/>
<dbReference type="VEuPathDB" id="FungiDB:Z519_10404"/>
<proteinExistence type="predicted"/>
<reference evidence="2" key="1">
    <citation type="submission" date="2015-01" db="EMBL/GenBank/DDBJ databases">
        <title>The Genome Sequence of Cladophialophora bantiana CBS 173.52.</title>
        <authorList>
            <consortium name="The Broad Institute Genomics Platform"/>
            <person name="Cuomo C."/>
            <person name="de Hoog S."/>
            <person name="Gorbushina A."/>
            <person name="Stielow B."/>
            <person name="Teixiera M."/>
            <person name="Abouelleil A."/>
            <person name="Chapman S.B."/>
            <person name="Priest M."/>
            <person name="Young S.K."/>
            <person name="Wortman J."/>
            <person name="Nusbaum C."/>
            <person name="Birren B."/>
        </authorList>
    </citation>
    <scope>NUCLEOTIDE SEQUENCE [LARGE SCALE GENOMIC DNA]</scope>
    <source>
        <strain evidence="2">CBS 173.52</strain>
    </source>
</reference>
<evidence type="ECO:0008006" key="4">
    <source>
        <dbReference type="Google" id="ProtNLM"/>
    </source>
</evidence>
<dbReference type="RefSeq" id="XP_016615589.1">
    <property type="nucleotide sequence ID" value="XM_016768121.1"/>
</dbReference>
<dbReference type="Gene3D" id="2.120.10.30">
    <property type="entry name" value="TolB, C-terminal domain"/>
    <property type="match status" value="1"/>
</dbReference>
<accession>A0A0D2HDF5</accession>
<sequence>MGLVSLCVSSLALAGIVAAQNASLTQDNKISTDGLVSNSSRFNTILPVDNRTYGPPVEEVHYFYKYWPICIAVSSTTRIFVCYTQGDYEYTVAEVNSTTSEIPFPSAGLNLPSDRLNTTLDGIEFGSANSTGLISNLYRGPTANLLLQDRQSLLVEQAASNNVSWLGHRGGEANGFKGDGRGLIYMLMPTHNAVYCYDPADLQVHGFIRVPRIVWPDGATVAEDGYFYVIIN</sequence>
<dbReference type="SUPFAM" id="SSF101898">
    <property type="entry name" value="NHL repeat"/>
    <property type="match status" value="1"/>
</dbReference>
<evidence type="ECO:0000313" key="3">
    <source>
        <dbReference type="Proteomes" id="UP000053789"/>
    </source>
</evidence>
<feature type="signal peptide" evidence="1">
    <location>
        <begin position="1"/>
        <end position="19"/>
    </location>
</feature>
<evidence type="ECO:0000313" key="2">
    <source>
        <dbReference type="EMBL" id="KIW88920.1"/>
    </source>
</evidence>
<keyword evidence="3" id="KW-1185">Reference proteome</keyword>
<protein>
    <recommendedName>
        <fullName evidence="4">SMP-30/Gluconolactonase/LRE-like region domain-containing protein</fullName>
    </recommendedName>
</protein>
<organism evidence="2 3">
    <name type="scientific">Cladophialophora bantiana (strain ATCC 10958 / CBS 173.52 / CDC B-1940 / NIH 8579)</name>
    <name type="common">Xylohypha bantiana</name>
    <dbReference type="NCBI Taxonomy" id="1442370"/>
    <lineage>
        <taxon>Eukaryota</taxon>
        <taxon>Fungi</taxon>
        <taxon>Dikarya</taxon>
        <taxon>Ascomycota</taxon>
        <taxon>Pezizomycotina</taxon>
        <taxon>Eurotiomycetes</taxon>
        <taxon>Chaetothyriomycetidae</taxon>
        <taxon>Chaetothyriales</taxon>
        <taxon>Herpotrichiellaceae</taxon>
        <taxon>Cladophialophora</taxon>
    </lineage>
</organism>
<evidence type="ECO:0000256" key="1">
    <source>
        <dbReference type="SAM" id="SignalP"/>
    </source>
</evidence>